<evidence type="ECO:0000313" key="1">
    <source>
        <dbReference type="EMBL" id="PXX52621.1"/>
    </source>
</evidence>
<proteinExistence type="predicted"/>
<sequence length="161" mass="18062">MHVDIEGTKRIARLAAGYDWSWTIDDLSPFCAQAGWEMVESDDLGASIQTDLEVSRPEAIMYGRNRRMDYFIAFVTDLAEDDTPMSEVRPVLDEGFADISAELTALFGAPARFEPGVEANVRWDLPEITIALGQSFGALHLYLKSPKYQARMDEPEPLDED</sequence>
<dbReference type="Proteomes" id="UP000247569">
    <property type="component" value="Unassembled WGS sequence"/>
</dbReference>
<keyword evidence="2" id="KW-1185">Reference proteome</keyword>
<dbReference type="Pfam" id="PF19818">
    <property type="entry name" value="DUF6301"/>
    <property type="match status" value="1"/>
</dbReference>
<protein>
    <submittedName>
        <fullName evidence="1">Uncharacterized protein</fullName>
    </submittedName>
</protein>
<organism evidence="1 2">
    <name type="scientific">Nocardia tenerifensis</name>
    <dbReference type="NCBI Taxonomy" id="228006"/>
    <lineage>
        <taxon>Bacteria</taxon>
        <taxon>Bacillati</taxon>
        <taxon>Actinomycetota</taxon>
        <taxon>Actinomycetes</taxon>
        <taxon>Mycobacteriales</taxon>
        <taxon>Nocardiaceae</taxon>
        <taxon>Nocardia</taxon>
    </lineage>
</organism>
<dbReference type="EMBL" id="QJKF01000032">
    <property type="protein sequence ID" value="PXX52621.1"/>
    <property type="molecule type" value="Genomic_DNA"/>
</dbReference>
<reference evidence="1 2" key="1">
    <citation type="submission" date="2018-05" db="EMBL/GenBank/DDBJ databases">
        <title>Genomic Encyclopedia of Type Strains, Phase IV (KMG-IV): sequencing the most valuable type-strain genomes for metagenomic binning, comparative biology and taxonomic classification.</title>
        <authorList>
            <person name="Goeker M."/>
        </authorList>
    </citation>
    <scope>NUCLEOTIDE SEQUENCE [LARGE SCALE GENOMIC DNA]</scope>
    <source>
        <strain evidence="1 2">DSM 44704</strain>
    </source>
</reference>
<name>A0A318K086_9NOCA</name>
<dbReference type="AlphaFoldDB" id="A0A318K086"/>
<dbReference type="RefSeq" id="WP_040742001.1">
    <property type="nucleotide sequence ID" value="NZ_QJKF01000032.1"/>
</dbReference>
<dbReference type="OrthoDB" id="4561669at2"/>
<gene>
    <name evidence="1" type="ORF">DFR70_1326</name>
</gene>
<evidence type="ECO:0000313" key="2">
    <source>
        <dbReference type="Proteomes" id="UP000247569"/>
    </source>
</evidence>
<accession>A0A318K086</accession>
<comment type="caution">
    <text evidence="1">The sequence shown here is derived from an EMBL/GenBank/DDBJ whole genome shotgun (WGS) entry which is preliminary data.</text>
</comment>
<dbReference type="InterPro" id="IPR046268">
    <property type="entry name" value="DUF6301"/>
</dbReference>